<dbReference type="InterPro" id="IPR013525">
    <property type="entry name" value="ABC2_TM"/>
</dbReference>
<keyword evidence="8" id="KW-1185">Reference proteome</keyword>
<dbReference type="GO" id="GO:0016020">
    <property type="term" value="C:membrane"/>
    <property type="evidence" value="ECO:0007669"/>
    <property type="project" value="UniProtKB-SubCell"/>
</dbReference>
<accession>A0A7W5YS70</accession>
<name>A0A7W5YS70_9ACTN</name>
<comment type="caution">
    <text evidence="7">The sequence shown here is derived from an EMBL/GenBank/DDBJ whole genome shotgun (WGS) entry which is preliminary data.</text>
</comment>
<dbReference type="GeneID" id="95393991"/>
<proteinExistence type="predicted"/>
<dbReference type="Pfam" id="PF12698">
    <property type="entry name" value="ABC2_membrane_3"/>
    <property type="match status" value="1"/>
</dbReference>
<evidence type="ECO:0000256" key="4">
    <source>
        <dbReference type="ARBA" id="ARBA00023136"/>
    </source>
</evidence>
<dbReference type="RefSeq" id="WP_183658575.1">
    <property type="nucleotide sequence ID" value="NZ_JACIBV010000001.1"/>
</dbReference>
<evidence type="ECO:0000256" key="3">
    <source>
        <dbReference type="ARBA" id="ARBA00022989"/>
    </source>
</evidence>
<evidence type="ECO:0000256" key="5">
    <source>
        <dbReference type="SAM" id="Phobius"/>
    </source>
</evidence>
<dbReference type="InterPro" id="IPR052902">
    <property type="entry name" value="ABC-2_transporter"/>
</dbReference>
<evidence type="ECO:0000259" key="6">
    <source>
        <dbReference type="Pfam" id="PF12698"/>
    </source>
</evidence>
<evidence type="ECO:0000256" key="1">
    <source>
        <dbReference type="ARBA" id="ARBA00004141"/>
    </source>
</evidence>
<feature type="transmembrane region" description="Helical" evidence="5">
    <location>
        <begin position="170"/>
        <end position="192"/>
    </location>
</feature>
<keyword evidence="3 5" id="KW-1133">Transmembrane helix</keyword>
<evidence type="ECO:0000256" key="2">
    <source>
        <dbReference type="ARBA" id="ARBA00022692"/>
    </source>
</evidence>
<feature type="transmembrane region" description="Helical" evidence="5">
    <location>
        <begin position="218"/>
        <end position="238"/>
    </location>
</feature>
<gene>
    <name evidence="7" type="ORF">FHR33_007792</name>
</gene>
<feature type="transmembrane region" description="Helical" evidence="5">
    <location>
        <begin position="98"/>
        <end position="123"/>
    </location>
</feature>
<evidence type="ECO:0000313" key="7">
    <source>
        <dbReference type="EMBL" id="MBB3731932.1"/>
    </source>
</evidence>
<reference evidence="7 8" key="1">
    <citation type="submission" date="2020-08" db="EMBL/GenBank/DDBJ databases">
        <title>Sequencing the genomes of 1000 actinobacteria strains.</title>
        <authorList>
            <person name="Klenk H.-P."/>
        </authorList>
    </citation>
    <scope>NUCLEOTIDE SEQUENCE [LARGE SCALE GENOMIC DNA]</scope>
    <source>
        <strain evidence="7 8">DSM 44320</strain>
    </source>
</reference>
<keyword evidence="4 5" id="KW-0472">Membrane</keyword>
<organism evidence="7 8">
    <name type="scientific">Nonomuraea dietziae</name>
    <dbReference type="NCBI Taxonomy" id="65515"/>
    <lineage>
        <taxon>Bacteria</taxon>
        <taxon>Bacillati</taxon>
        <taxon>Actinomycetota</taxon>
        <taxon>Actinomycetes</taxon>
        <taxon>Streptosporangiales</taxon>
        <taxon>Streptosporangiaceae</taxon>
        <taxon>Nonomuraea</taxon>
    </lineage>
</organism>
<dbReference type="PANTHER" id="PTHR43027:SF2">
    <property type="entry name" value="TRANSPORT PERMEASE PROTEIN"/>
    <property type="match status" value="1"/>
</dbReference>
<keyword evidence="2 5" id="KW-0812">Transmembrane</keyword>
<protein>
    <submittedName>
        <fullName evidence="7">ABC-2 type transport system permease protein</fullName>
    </submittedName>
</protein>
<feature type="transmembrane region" description="Helical" evidence="5">
    <location>
        <begin position="20"/>
        <end position="41"/>
    </location>
</feature>
<dbReference type="EMBL" id="JACIBV010000001">
    <property type="protein sequence ID" value="MBB3731932.1"/>
    <property type="molecule type" value="Genomic_DNA"/>
</dbReference>
<dbReference type="Proteomes" id="UP000579945">
    <property type="component" value="Unassembled WGS sequence"/>
</dbReference>
<comment type="subcellular location">
    <subcellularLocation>
        <location evidence="1">Membrane</location>
        <topology evidence="1">Multi-pass membrane protein</topology>
    </subcellularLocation>
</comment>
<feature type="domain" description="ABC-2 type transporter transmembrane" evidence="6">
    <location>
        <begin position="56"/>
        <end position="235"/>
    </location>
</feature>
<dbReference type="GO" id="GO:0140359">
    <property type="term" value="F:ABC-type transporter activity"/>
    <property type="evidence" value="ECO:0007669"/>
    <property type="project" value="InterPro"/>
</dbReference>
<dbReference type="PANTHER" id="PTHR43027">
    <property type="entry name" value="DOXORUBICIN RESISTANCE ABC TRANSPORTER PERMEASE PROTEIN DRRC-RELATED"/>
    <property type="match status" value="1"/>
</dbReference>
<feature type="transmembrane region" description="Helical" evidence="5">
    <location>
        <begin position="135"/>
        <end position="158"/>
    </location>
</feature>
<evidence type="ECO:0000313" key="8">
    <source>
        <dbReference type="Proteomes" id="UP000579945"/>
    </source>
</evidence>
<sequence>MRDFMAVARFGGRLYWRDKVALSTSVALSLGLGIGMPFLMAKLRPGDSGLLLDMHLGLLAMIMTLSALLQAAVNLSARRDQLILKRMRATGLNDREIIGGELANIAAQAVLLALVVTVVLYVAAGMPTPGNPLVLVAFVVAGAAVLSLLGAAWTVAISRAELAAAVTMPWFMLAGLGAGGFGPIIQLLPSWVGTVLNLLPTGGIVEGARFAYTGEGNVLLALLNLAVWTAIGLIVLRYRFRWEPRKS</sequence>
<feature type="transmembrane region" description="Helical" evidence="5">
    <location>
        <begin position="56"/>
        <end position="77"/>
    </location>
</feature>
<dbReference type="AlphaFoldDB" id="A0A7W5YS70"/>